<comment type="caution">
    <text evidence="1">The sequence shown here is derived from an EMBL/GenBank/DDBJ whole genome shotgun (WGS) entry which is preliminary data.</text>
</comment>
<evidence type="ECO:0000313" key="2">
    <source>
        <dbReference type="Proteomes" id="UP000240357"/>
    </source>
</evidence>
<reference evidence="1 2" key="1">
    <citation type="submission" date="2018-03" db="EMBL/GenBank/DDBJ databases">
        <title>Adhaeribacter sp. HMF7605 Genome sequencing and assembly.</title>
        <authorList>
            <person name="Kang H."/>
            <person name="Kang J."/>
            <person name="Cha I."/>
            <person name="Kim H."/>
            <person name="Joh K."/>
        </authorList>
    </citation>
    <scope>NUCLEOTIDE SEQUENCE [LARGE SCALE GENOMIC DNA]</scope>
    <source>
        <strain evidence="1 2">HMF7605</strain>
    </source>
</reference>
<dbReference type="Proteomes" id="UP000240357">
    <property type="component" value="Unassembled WGS sequence"/>
</dbReference>
<accession>A0A2T2YAI3</accession>
<keyword evidence="2" id="KW-1185">Reference proteome</keyword>
<proteinExistence type="predicted"/>
<dbReference type="PROSITE" id="PS51257">
    <property type="entry name" value="PROKAR_LIPOPROTEIN"/>
    <property type="match status" value="1"/>
</dbReference>
<gene>
    <name evidence="1" type="ORF">AHMF7605_02870</name>
</gene>
<evidence type="ECO:0008006" key="3">
    <source>
        <dbReference type="Google" id="ProtNLM"/>
    </source>
</evidence>
<evidence type="ECO:0000313" key="1">
    <source>
        <dbReference type="EMBL" id="PSR52541.1"/>
    </source>
</evidence>
<dbReference type="EMBL" id="PYFT01000001">
    <property type="protein sequence ID" value="PSR52541.1"/>
    <property type="molecule type" value="Genomic_DNA"/>
</dbReference>
<dbReference type="AlphaFoldDB" id="A0A2T2YAI3"/>
<organism evidence="1 2">
    <name type="scientific">Adhaeribacter arboris</name>
    <dbReference type="NCBI Taxonomy" id="2072846"/>
    <lineage>
        <taxon>Bacteria</taxon>
        <taxon>Pseudomonadati</taxon>
        <taxon>Bacteroidota</taxon>
        <taxon>Cytophagia</taxon>
        <taxon>Cytophagales</taxon>
        <taxon>Hymenobacteraceae</taxon>
        <taxon>Adhaeribacter</taxon>
    </lineage>
</organism>
<protein>
    <recommendedName>
        <fullName evidence="3">Lipoprotein</fullName>
    </recommendedName>
</protein>
<name>A0A2T2YAI3_9BACT</name>
<sequence length="208" mass="23517">MVFQKIFRGFAAGVMYTSFFLFTATSCMRTPVTKSATISASEEFYQSLGNLQGRMVQGQTIYPEGKWTPFAGQPISLEVTSHTKSKMRIPIYIGGKVYSTLILERTPTGFLLKHENKTENGQSHEINLYGGHTNNNGTAFMQFFPADTYTKNLMRLSSPSVWTLAFSSDRSTFSYLVESDGKLQMQIDFNLNDYLATNSNKTEQRSRR</sequence>